<gene>
    <name evidence="2" type="ORF">STARVERO_01816</name>
</gene>
<dbReference type="EMBL" id="CACSAS010000001">
    <property type="protein sequence ID" value="CAA0095016.1"/>
    <property type="molecule type" value="Genomic_DNA"/>
</dbReference>
<reference evidence="2 3" key="1">
    <citation type="submission" date="2019-12" db="EMBL/GenBank/DDBJ databases">
        <authorList>
            <person name="Reyes-Prieto M."/>
        </authorList>
    </citation>
    <scope>NUCLEOTIDE SEQUENCE [LARGE SCALE GENOMIC DNA]</scope>
    <source>
        <strain evidence="2">HF14-78462</strain>
    </source>
</reference>
<sequence>MYLDSNFGGLGPSQTPDRRSARRELADIIDRALAALDALDGDPDLEPSGDELDASFLEPGFHVALPWALPYEDAEDDDSLEQTALETFGRGFFRSGPDDIEDGNDAEHDTADFEPSLAAPEADSLTLSQIAWSRGGDDDLEWERI</sequence>
<evidence type="ECO:0000313" key="3">
    <source>
        <dbReference type="Proteomes" id="UP000433050"/>
    </source>
</evidence>
<evidence type="ECO:0000313" key="2">
    <source>
        <dbReference type="EMBL" id="CAA0095016.1"/>
    </source>
</evidence>
<name>A0A5S9NWB1_9HYPH</name>
<dbReference type="RefSeq" id="WP_159598617.1">
    <property type="nucleotide sequence ID" value="NZ_CACSAS010000001.1"/>
</dbReference>
<keyword evidence="3" id="KW-1185">Reference proteome</keyword>
<dbReference type="AlphaFoldDB" id="A0A5S9NWB1"/>
<organism evidence="2 3">
    <name type="scientific">Starkeya nomas</name>
    <dbReference type="NCBI Taxonomy" id="2666134"/>
    <lineage>
        <taxon>Bacteria</taxon>
        <taxon>Pseudomonadati</taxon>
        <taxon>Pseudomonadota</taxon>
        <taxon>Alphaproteobacteria</taxon>
        <taxon>Hyphomicrobiales</taxon>
        <taxon>Xanthobacteraceae</taxon>
        <taxon>Starkeya</taxon>
    </lineage>
</organism>
<protein>
    <submittedName>
        <fullName evidence="2">Uncharacterized protein</fullName>
    </submittedName>
</protein>
<evidence type="ECO:0000256" key="1">
    <source>
        <dbReference type="SAM" id="MobiDB-lite"/>
    </source>
</evidence>
<dbReference type="Proteomes" id="UP000433050">
    <property type="component" value="Unassembled WGS sequence"/>
</dbReference>
<proteinExistence type="predicted"/>
<feature type="region of interest" description="Disordered" evidence="1">
    <location>
        <begin position="91"/>
        <end position="121"/>
    </location>
</feature>
<feature type="region of interest" description="Disordered" evidence="1">
    <location>
        <begin position="1"/>
        <end position="22"/>
    </location>
</feature>
<accession>A0A5S9NWB1</accession>